<dbReference type="InterPro" id="IPR002110">
    <property type="entry name" value="Ankyrin_rpt"/>
</dbReference>
<evidence type="ECO:0000313" key="1">
    <source>
        <dbReference type="EMBL" id="TMW58571.1"/>
    </source>
</evidence>
<reference evidence="1" key="1">
    <citation type="submission" date="2019-03" db="EMBL/GenBank/DDBJ databases">
        <title>Long read genome sequence of the mycoparasitic Pythium oligandrum ATCC 38472 isolated from sugarbeet rhizosphere.</title>
        <authorList>
            <person name="Gaulin E."/>
        </authorList>
    </citation>
    <scope>NUCLEOTIDE SEQUENCE</scope>
    <source>
        <strain evidence="1">ATCC 38472_TT</strain>
    </source>
</reference>
<name>A0A8K1C8X1_PYTOL</name>
<dbReference type="Proteomes" id="UP000794436">
    <property type="component" value="Unassembled WGS sequence"/>
</dbReference>
<dbReference type="Gene3D" id="1.25.40.20">
    <property type="entry name" value="Ankyrin repeat-containing domain"/>
    <property type="match status" value="3"/>
</dbReference>
<comment type="caution">
    <text evidence="1">The sequence shown here is derived from an EMBL/GenBank/DDBJ whole genome shotgun (WGS) entry which is preliminary data.</text>
</comment>
<dbReference type="OrthoDB" id="94960at2759"/>
<dbReference type="InterPro" id="IPR052050">
    <property type="entry name" value="SecEffector_AnkRepeat"/>
</dbReference>
<gene>
    <name evidence="1" type="ORF">Poli38472_010130</name>
</gene>
<proteinExistence type="predicted"/>
<dbReference type="Pfam" id="PF13637">
    <property type="entry name" value="Ank_4"/>
    <property type="match status" value="2"/>
</dbReference>
<dbReference type="InterPro" id="IPR036770">
    <property type="entry name" value="Ankyrin_rpt-contain_sf"/>
</dbReference>
<keyword evidence="2" id="KW-1185">Reference proteome</keyword>
<dbReference type="EMBL" id="SPLM01000111">
    <property type="protein sequence ID" value="TMW58571.1"/>
    <property type="molecule type" value="Genomic_DNA"/>
</dbReference>
<sequence length="1418" mass="162049">MALMRSQAPIMRTTALFAALVETEWLQRQCLPLLTRAEAVLVVLVAVEAGFESLRRDKSAFPPLSTEALVRLAAEHGRWRVVQHLQRSCRPVKHPFYIDLGDEEALGPIGDVDFAQCLWIQRHHPLAFSASVVYAAVRRGCLEQVKWLDRFVEYDVNLAIPIAAQAGQVDVLQWLLDNQKPIKKHFWFPPPRFEVVMRRADTFLDGINWFDTKTQTTNSFLVTYGLLPPSRPSSFHKRYPFMDWAAERGDLPLLQRLHEDPDLKRTCSYCAMQSAAEHGDLEMIQWLHTNRREHRNLMVHVLQKAAEHGHVHILAWFEANGLMPRSSASIFRETARAGQVEALRWLFGHLDDAALHPPELTYYAARSGRVDMVKYIHEELDIAVTSQGVYSAAQKGHDEVVQWLLEHDQEQVFSTDDYYDMLLKAAADNGNLLLVKKCVEEYGVWSRYAAEPAVTKGHVSILDYLHSKALERATSAGTSLEDEISYSSVDLPAMLKSGKCDDIVLWVLKHTSEEDQLDKLDDISSLVAQNVPSWNFTRQYMLLRPRQSRKIRLLPQWAIQLGSLSDLQTLEAMQHPKLFTKRTLRIALTTDHLTRMACSDEQRIFLSSQAIFVNLIDDLTIFFLPTWTFRMAILPLLDADWFQRQLRPLLTRDDVVHVVLVAVEAGFESLRRDKSAFSPVSNEELLQVAAKHGKWDLVLRLQRFCRQMKRQFKAHLDGEKTLGLHNDVVLAQCQWIQRHHPVEFTSVVMYTAVKRGKIEEVKWLHRYIDYEVGDTIQIAAKACHLDVVEWLLDHHRSASKRNPIQDETTTRYEVLLRREDSFLDALSWSDNVSKTTNFISPIEGLLPPRLAGPFSKQYPLMDWAAEKGDLHLLQRLHGDAKFNLAYSDHAMRLAASHGHVEVINWLHEHRQTQENDYAGAVHAAVVAGHLAVLDWFHTNGLVPRSLRDSFEDATLAGQLRVVQWLFEYYDDPAIRPRYLAYPAVRSGSLDMVRYICQEQGYGVMEMGIHAAAKRGNYDIVQWMIEYDREHGLSTSSSYAMLLDSAAEGGNLEVVKWCVEELGAWSRGTASTTAALAGHVQVLEYLYTKAQERAVLHGTSLQEQLSCPYLRLVEMLKAGVGDEAILWVLKHASDEERGWLVTDKPAFVQLCTSDSPNAPSWRVMQQLMTYMPELCCEIDLYPLWAVLYGTLSDCQALEDIQHPKLFNMSTLNHLLEHSRDDVSMTWFVARCDSRLLDVRVASWAAKYGAVTLLPVVVEKLLVQGEDLLQVFGTVIWSAVKHDQVSVLDWMSRQAYLRELKEQLWRFSLAERAARLGHMRSLLWLHQHQKVDRQQMDVLAGVAAQWGQLQCLKGLYTAQGVKCTITDVVKAARRGHADVVKYILHQQPSTQPIGKEERLEVDGVRYHYELFMAQVCSSTR</sequence>
<evidence type="ECO:0000313" key="2">
    <source>
        <dbReference type="Proteomes" id="UP000794436"/>
    </source>
</evidence>
<organism evidence="1 2">
    <name type="scientific">Pythium oligandrum</name>
    <name type="common">Mycoparasitic fungus</name>
    <dbReference type="NCBI Taxonomy" id="41045"/>
    <lineage>
        <taxon>Eukaryota</taxon>
        <taxon>Sar</taxon>
        <taxon>Stramenopiles</taxon>
        <taxon>Oomycota</taxon>
        <taxon>Peronosporomycetes</taxon>
        <taxon>Pythiales</taxon>
        <taxon>Pythiaceae</taxon>
        <taxon>Pythium</taxon>
    </lineage>
</organism>
<dbReference type="PANTHER" id="PTHR46586">
    <property type="entry name" value="ANKYRIN REPEAT-CONTAINING PROTEIN"/>
    <property type="match status" value="1"/>
</dbReference>
<dbReference type="SMART" id="SM00248">
    <property type="entry name" value="ANK"/>
    <property type="match status" value="7"/>
</dbReference>
<protein>
    <submittedName>
        <fullName evidence="1">Uncharacterized protein</fullName>
    </submittedName>
</protein>
<accession>A0A8K1C8X1</accession>
<dbReference type="SUPFAM" id="SSF48403">
    <property type="entry name" value="Ankyrin repeat"/>
    <property type="match status" value="2"/>
</dbReference>
<dbReference type="PANTHER" id="PTHR46586:SF3">
    <property type="entry name" value="ANKYRIN REPEAT-CONTAINING PROTEIN"/>
    <property type="match status" value="1"/>
</dbReference>